<dbReference type="Proteomes" id="UP001059041">
    <property type="component" value="Linkage Group LG4"/>
</dbReference>
<protein>
    <submittedName>
        <fullName evidence="2">Uncharacterized protein</fullName>
    </submittedName>
</protein>
<feature type="transmembrane region" description="Helical" evidence="1">
    <location>
        <begin position="61"/>
        <end position="84"/>
    </location>
</feature>
<organism evidence="2 3">
    <name type="scientific">Triplophysa rosa</name>
    <name type="common">Cave loach</name>
    <dbReference type="NCBI Taxonomy" id="992332"/>
    <lineage>
        <taxon>Eukaryota</taxon>
        <taxon>Metazoa</taxon>
        <taxon>Chordata</taxon>
        <taxon>Craniata</taxon>
        <taxon>Vertebrata</taxon>
        <taxon>Euteleostomi</taxon>
        <taxon>Actinopterygii</taxon>
        <taxon>Neopterygii</taxon>
        <taxon>Teleostei</taxon>
        <taxon>Ostariophysi</taxon>
        <taxon>Cypriniformes</taxon>
        <taxon>Nemacheilidae</taxon>
        <taxon>Triplophysa</taxon>
    </lineage>
</organism>
<keyword evidence="1" id="KW-0472">Membrane</keyword>
<keyword evidence="1" id="KW-0812">Transmembrane</keyword>
<feature type="transmembrane region" description="Helical" evidence="1">
    <location>
        <begin position="166"/>
        <end position="193"/>
    </location>
</feature>
<dbReference type="EMBL" id="JAFHDT010000004">
    <property type="protein sequence ID" value="KAI7810454.1"/>
    <property type="molecule type" value="Genomic_DNA"/>
</dbReference>
<dbReference type="AlphaFoldDB" id="A0A9W7WYA6"/>
<reference evidence="2" key="1">
    <citation type="submission" date="2021-02" db="EMBL/GenBank/DDBJ databases">
        <title>Comparative genomics reveals that relaxation of natural selection precedes convergent phenotypic evolution of cavefish.</title>
        <authorList>
            <person name="Peng Z."/>
        </authorList>
    </citation>
    <scope>NUCLEOTIDE SEQUENCE</scope>
    <source>
        <tissue evidence="2">Muscle</tissue>
    </source>
</reference>
<comment type="caution">
    <text evidence="2">The sequence shown here is derived from an EMBL/GenBank/DDBJ whole genome shotgun (WGS) entry which is preliminary data.</text>
</comment>
<proteinExistence type="predicted"/>
<accession>A0A9W7WYA6</accession>
<dbReference type="PROSITE" id="PS51257">
    <property type="entry name" value="PROKAR_LIPOPROTEIN"/>
    <property type="match status" value="1"/>
</dbReference>
<keyword evidence="1" id="KW-1133">Transmembrane helix</keyword>
<name>A0A9W7WYA6_TRIRA</name>
<feature type="transmembrane region" description="Helical" evidence="1">
    <location>
        <begin position="104"/>
        <end position="125"/>
    </location>
</feature>
<keyword evidence="3" id="KW-1185">Reference proteome</keyword>
<gene>
    <name evidence="2" type="ORF">IRJ41_001933</name>
</gene>
<sequence>MSKYEHALEEELSSVANGFSALLACVVETAGALSAVGIPVLLLVFSCAVAFGALGETGLSLVWTGVQSVGFTGVSFALVLLAAVGHVSADAAVWVMDVEGEAAGVVAVTAGATASAVISSVVAVLIGQKIREHVDGAVERISALIALTDAWSFLSDMGVPVEMFMVGIVMAALMDASGSSLGFLAGAGLGFCVNVSKRRNRRGGGGNRMDERGEEES</sequence>
<feature type="transmembrane region" description="Helical" evidence="1">
    <location>
        <begin position="32"/>
        <end position="54"/>
    </location>
</feature>
<evidence type="ECO:0000313" key="2">
    <source>
        <dbReference type="EMBL" id="KAI7810454.1"/>
    </source>
</evidence>
<evidence type="ECO:0000313" key="3">
    <source>
        <dbReference type="Proteomes" id="UP001059041"/>
    </source>
</evidence>
<evidence type="ECO:0000256" key="1">
    <source>
        <dbReference type="SAM" id="Phobius"/>
    </source>
</evidence>